<accession>A0AAD1QZR7</accession>
<gene>
    <name evidence="2" type="ORF">PECUL_23A003809</name>
</gene>
<reference evidence="2" key="1">
    <citation type="submission" date="2022-03" db="EMBL/GenBank/DDBJ databases">
        <authorList>
            <person name="Alioto T."/>
            <person name="Alioto T."/>
            <person name="Gomez Garrido J."/>
        </authorList>
    </citation>
    <scope>NUCLEOTIDE SEQUENCE</scope>
</reference>
<name>A0AAD1QZR7_PELCU</name>
<evidence type="ECO:0000313" key="2">
    <source>
        <dbReference type="EMBL" id="CAH2221038.1"/>
    </source>
</evidence>
<evidence type="ECO:0000256" key="1">
    <source>
        <dbReference type="SAM" id="MobiDB-lite"/>
    </source>
</evidence>
<protein>
    <submittedName>
        <fullName evidence="2">Uncharacterized protein</fullName>
    </submittedName>
</protein>
<sequence>MLRSVTHLEPVGRTPHSMRPSVCQPGEAADLPFWRKMVTMQNKQKPPYFPPGPSEVIAIQPRAANLDQWVRKAKPLQYAYNPA</sequence>
<evidence type="ECO:0000313" key="3">
    <source>
        <dbReference type="Proteomes" id="UP001295444"/>
    </source>
</evidence>
<dbReference type="EMBL" id="OW240912">
    <property type="protein sequence ID" value="CAH2221038.1"/>
    <property type="molecule type" value="Genomic_DNA"/>
</dbReference>
<dbReference type="Proteomes" id="UP001295444">
    <property type="component" value="Chromosome 01"/>
</dbReference>
<proteinExistence type="predicted"/>
<dbReference type="AlphaFoldDB" id="A0AAD1QZR7"/>
<organism evidence="2 3">
    <name type="scientific">Pelobates cultripes</name>
    <name type="common">Western spadefoot toad</name>
    <dbReference type="NCBI Taxonomy" id="61616"/>
    <lineage>
        <taxon>Eukaryota</taxon>
        <taxon>Metazoa</taxon>
        <taxon>Chordata</taxon>
        <taxon>Craniata</taxon>
        <taxon>Vertebrata</taxon>
        <taxon>Euteleostomi</taxon>
        <taxon>Amphibia</taxon>
        <taxon>Batrachia</taxon>
        <taxon>Anura</taxon>
        <taxon>Pelobatoidea</taxon>
        <taxon>Pelobatidae</taxon>
        <taxon>Pelobates</taxon>
    </lineage>
</organism>
<keyword evidence="3" id="KW-1185">Reference proteome</keyword>
<feature type="region of interest" description="Disordered" evidence="1">
    <location>
        <begin position="1"/>
        <end position="24"/>
    </location>
</feature>